<feature type="region of interest" description="Disordered" evidence="2">
    <location>
        <begin position="441"/>
        <end position="475"/>
    </location>
</feature>
<dbReference type="PANTHER" id="PTHR37984">
    <property type="entry name" value="PROTEIN CBG26694"/>
    <property type="match status" value="1"/>
</dbReference>
<dbReference type="Pfam" id="PF00665">
    <property type="entry name" value="rve"/>
    <property type="match status" value="1"/>
</dbReference>
<evidence type="ECO:0000313" key="4">
    <source>
        <dbReference type="Ensembl" id="ENSONIP00000044831.1"/>
    </source>
</evidence>
<dbReference type="PANTHER" id="PTHR37984:SF15">
    <property type="entry name" value="INTEGRASE CATALYTIC DOMAIN-CONTAINING PROTEIN"/>
    <property type="match status" value="1"/>
</dbReference>
<dbReference type="InParanoid" id="A0A669CD66"/>
<accession>A0A669CD66</accession>
<evidence type="ECO:0000259" key="3">
    <source>
        <dbReference type="PROSITE" id="PS50994"/>
    </source>
</evidence>
<dbReference type="GO" id="GO:0015074">
    <property type="term" value="P:DNA integration"/>
    <property type="evidence" value="ECO:0007669"/>
    <property type="project" value="InterPro"/>
</dbReference>
<dbReference type="InterPro" id="IPR012337">
    <property type="entry name" value="RNaseH-like_sf"/>
</dbReference>
<dbReference type="GeneTree" id="ENSGT00530000065073"/>
<dbReference type="PROSITE" id="PS50994">
    <property type="entry name" value="INTEGRASE"/>
    <property type="match status" value="1"/>
</dbReference>
<evidence type="ECO:0000313" key="5">
    <source>
        <dbReference type="Proteomes" id="UP000005207"/>
    </source>
</evidence>
<feature type="compositionally biased region" description="Pro residues" evidence="2">
    <location>
        <begin position="463"/>
        <end position="475"/>
    </location>
</feature>
<dbReference type="OMA" id="CSRFVWP"/>
<evidence type="ECO:0000256" key="2">
    <source>
        <dbReference type="SAM" id="MobiDB-lite"/>
    </source>
</evidence>
<evidence type="ECO:0000256" key="1">
    <source>
        <dbReference type="ARBA" id="ARBA00039658"/>
    </source>
</evidence>
<reference evidence="5" key="1">
    <citation type="submission" date="2012-01" db="EMBL/GenBank/DDBJ databases">
        <title>The Genome Sequence of Oreochromis niloticus (Nile Tilapia).</title>
        <authorList>
            <consortium name="Broad Institute Genome Assembly Team"/>
            <consortium name="Broad Institute Sequencing Platform"/>
            <person name="Di Palma F."/>
            <person name="Johnson J."/>
            <person name="Lander E.S."/>
            <person name="Lindblad-Toh K."/>
        </authorList>
    </citation>
    <scope>NUCLEOTIDE SEQUENCE [LARGE SCALE GENOMIC DNA]</scope>
</reference>
<dbReference type="Proteomes" id="UP000005207">
    <property type="component" value="Linkage group LG11"/>
</dbReference>
<dbReference type="Pfam" id="PF17921">
    <property type="entry name" value="Integrase_H2C2"/>
    <property type="match status" value="1"/>
</dbReference>
<reference evidence="4" key="2">
    <citation type="submission" date="2025-08" db="UniProtKB">
        <authorList>
            <consortium name="Ensembl"/>
        </authorList>
    </citation>
    <scope>IDENTIFICATION</scope>
</reference>
<keyword evidence="5" id="KW-1185">Reference proteome</keyword>
<dbReference type="SUPFAM" id="SSF53098">
    <property type="entry name" value="Ribonuclease H-like"/>
    <property type="match status" value="1"/>
</dbReference>
<dbReference type="InterPro" id="IPR050951">
    <property type="entry name" value="Retrovirus_Pol_polyprotein"/>
</dbReference>
<name>A0A669CD66_ORENI</name>
<protein>
    <recommendedName>
        <fullName evidence="1">Gypsy retrotransposon integrase-like protein 1</fullName>
    </recommendedName>
</protein>
<dbReference type="GO" id="GO:0003676">
    <property type="term" value="F:nucleic acid binding"/>
    <property type="evidence" value="ECO:0007669"/>
    <property type="project" value="InterPro"/>
</dbReference>
<dbReference type="InterPro" id="IPR041588">
    <property type="entry name" value="Integrase_H2C2"/>
</dbReference>
<dbReference type="InterPro" id="IPR001584">
    <property type="entry name" value="Integrase_cat-core"/>
</dbReference>
<sequence>MSKVSDPWSACQQRQLAAISEFTTDIRHVAGKSNHVADCLSRALVSNVFLGIDYSAMAADQSRDPDILALKSTQTGLILEDRPMQNGGPLLVCDVSTGRPRPVVPVSWRRQVFDSVHALSHPGVRASVKLVSSKFVWPGLRKSVKEWAAAWIPCQHAKVHKHTKAPLEQFFIPSKRFDHVHVDLVGPLAQSQGFTHLLTIVDRTTRWPEAVPLASTTAAVVAKAFLSTWVSRFGPPADITSDRGPQFISELWSAMADGLGAKVHRTTAYNPQANGMCERFHRSLKAAFRASLKDGNWVDRLPWVLLGLRSAVKEDLGASPAELVFGQPLRVPGEFLPENPPPCFDPSVLSLNPLLHSLRVPGPVHHCLPDTFVPKTLETAKFVFVRHDAHRTPLRPLYDGPFRVIEPGQKHFVLDFGGRRETVCVDRLKPAHVLPDSHVVPAQAPRRGRPPSMGLTDSGFPPRTTPRPPAFEPPPAFPPRLRQPRSQDWAHAVLKGFGIFGTGMRHDVFHSTGTLCRLRLNMNSL</sequence>
<dbReference type="Ensembl" id="ENSONIT00000075342.1">
    <property type="protein sequence ID" value="ENSONIP00000044831.1"/>
    <property type="gene ID" value="ENSONIG00000031132.1"/>
</dbReference>
<organism evidence="4 5">
    <name type="scientific">Oreochromis niloticus</name>
    <name type="common">Nile tilapia</name>
    <name type="synonym">Tilapia nilotica</name>
    <dbReference type="NCBI Taxonomy" id="8128"/>
    <lineage>
        <taxon>Eukaryota</taxon>
        <taxon>Metazoa</taxon>
        <taxon>Chordata</taxon>
        <taxon>Craniata</taxon>
        <taxon>Vertebrata</taxon>
        <taxon>Euteleostomi</taxon>
        <taxon>Actinopterygii</taxon>
        <taxon>Neopterygii</taxon>
        <taxon>Teleostei</taxon>
        <taxon>Neoteleostei</taxon>
        <taxon>Acanthomorphata</taxon>
        <taxon>Ovalentaria</taxon>
        <taxon>Cichlomorphae</taxon>
        <taxon>Cichliformes</taxon>
        <taxon>Cichlidae</taxon>
        <taxon>African cichlids</taxon>
        <taxon>Pseudocrenilabrinae</taxon>
        <taxon>Oreochromini</taxon>
        <taxon>Oreochromis</taxon>
    </lineage>
</organism>
<dbReference type="FunFam" id="3.30.420.10:FF:000032">
    <property type="entry name" value="Retrovirus-related Pol polyprotein from transposon 297-like Protein"/>
    <property type="match status" value="1"/>
</dbReference>
<feature type="domain" description="Integrase catalytic" evidence="3">
    <location>
        <begin position="169"/>
        <end position="340"/>
    </location>
</feature>
<reference evidence="4" key="3">
    <citation type="submission" date="2025-09" db="UniProtKB">
        <authorList>
            <consortium name="Ensembl"/>
        </authorList>
    </citation>
    <scope>IDENTIFICATION</scope>
</reference>
<dbReference type="AlphaFoldDB" id="A0A669CD66"/>
<dbReference type="InterPro" id="IPR036397">
    <property type="entry name" value="RNaseH_sf"/>
</dbReference>
<proteinExistence type="predicted"/>
<dbReference type="Gene3D" id="1.10.340.70">
    <property type="match status" value="1"/>
</dbReference>
<dbReference type="Gene3D" id="3.30.420.10">
    <property type="entry name" value="Ribonuclease H-like superfamily/Ribonuclease H"/>
    <property type="match status" value="1"/>
</dbReference>